<dbReference type="CDD" id="cd00170">
    <property type="entry name" value="SEC14"/>
    <property type="match status" value="1"/>
</dbReference>
<dbReference type="RefSeq" id="XP_049266620.1">
    <property type="nucleotide sequence ID" value="XM_049410225.1"/>
</dbReference>
<dbReference type="AlphaFoldDB" id="A0A8J5UVA8"/>
<proteinExistence type="predicted"/>
<evidence type="ECO:0000256" key="1">
    <source>
        <dbReference type="SAM" id="MobiDB-lite"/>
    </source>
</evidence>
<dbReference type="Proteomes" id="UP000694255">
    <property type="component" value="Unassembled WGS sequence"/>
</dbReference>
<dbReference type="EMBL" id="JAGSYN010000006">
    <property type="protein sequence ID" value="KAG7666392.1"/>
    <property type="molecule type" value="Genomic_DNA"/>
</dbReference>
<feature type="region of interest" description="Disordered" evidence="1">
    <location>
        <begin position="193"/>
        <end position="214"/>
    </location>
</feature>
<name>A0A8J5UVA8_9ASCO</name>
<feature type="domain" description="CRAL-TRIO" evidence="2">
    <location>
        <begin position="313"/>
        <end position="461"/>
    </location>
</feature>
<evidence type="ECO:0000313" key="3">
    <source>
        <dbReference type="EMBL" id="KAG7666392.1"/>
    </source>
</evidence>
<dbReference type="InterPro" id="IPR052432">
    <property type="entry name" value="PITP/CRAL-TRIO"/>
</dbReference>
<dbReference type="GeneID" id="73466867"/>
<reference evidence="3 4" key="1">
    <citation type="journal article" date="2021" name="DNA Res.">
        <title>Genome analysis of Candida subhashii reveals its hybrid nature and dual mitochondrial genome conformations.</title>
        <authorList>
            <person name="Mixao V."/>
            <person name="Hegedusova E."/>
            <person name="Saus E."/>
            <person name="Pryszcz L.P."/>
            <person name="Cillingova A."/>
            <person name="Nosek J."/>
            <person name="Gabaldon T."/>
        </authorList>
    </citation>
    <scope>NUCLEOTIDE SEQUENCE [LARGE SCALE GENOMIC DNA]</scope>
    <source>
        <strain evidence="3 4">CBS 10753</strain>
    </source>
</reference>
<accession>A0A8J5UVA8</accession>
<dbReference type="InterPro" id="IPR001251">
    <property type="entry name" value="CRAL-TRIO_dom"/>
</dbReference>
<dbReference type="PROSITE" id="PS50191">
    <property type="entry name" value="CRAL_TRIO"/>
    <property type="match status" value="1"/>
</dbReference>
<feature type="region of interest" description="Disordered" evidence="1">
    <location>
        <begin position="99"/>
        <end position="125"/>
    </location>
</feature>
<sequence length="552" mass="63925">MTIQSVKYRPGRYQALTAEQEIVLKQTWAYILKYLGYEINIDDEDLKYKECFIASTSTEIRDVSQLAPLPLTSVMTKVSQNSKVSTKKRGGLFRGKKQVEVTSVDSPSPDSRRMRQIQTQSSQERYYPVATPSQQFYDLYGHHYKCSYEYADDYVEDSDYYNDNDTASQYSVDSFVTASTSFDDINFRPALSSGSSRTKVPSTNDYRSTAGKHKSIHHNPNLLSFFADYNPHDIQRAMVQAARNDLLDNLILRFVRARKWDTEKALQMLFRSLDWRVNDMPADKWVYEADGPSYLQGINQGFIKNLTTEKAWIKGRDKFNNPIYVFQAKKHFASDSTVEQGKRFVILTIETIRLFLRDINESCDTVTVVFDLTGFTLKNADYASIKFLAECLEAHYPETLGFILVHNAPWIFSTVWNIIKGWIDPFVAAKINFTKNAAELGKFIDPKFIPDYLGGKDTKRAVYPIPDETDDRPPKPKDATYNQLRHKRDELFLRFLETTKRWVESTSPMVSDMYYKDKLDLCTQLSYNYLEMDPYVRNRGIYDRDGTLKVSN</sequence>
<dbReference type="SMART" id="SM00516">
    <property type="entry name" value="SEC14"/>
    <property type="match status" value="1"/>
</dbReference>
<dbReference type="OrthoDB" id="43460at2759"/>
<keyword evidence="4" id="KW-1185">Reference proteome</keyword>
<feature type="compositionally biased region" description="Polar residues" evidence="1">
    <location>
        <begin position="100"/>
        <end position="109"/>
    </location>
</feature>
<comment type="caution">
    <text evidence="3">The sequence shown here is derived from an EMBL/GenBank/DDBJ whole genome shotgun (WGS) entry which is preliminary data.</text>
</comment>
<dbReference type="InterPro" id="IPR011074">
    <property type="entry name" value="CRAL/TRIO_N_dom"/>
</dbReference>
<evidence type="ECO:0000313" key="4">
    <source>
        <dbReference type="Proteomes" id="UP000694255"/>
    </source>
</evidence>
<dbReference type="Pfam" id="PF03765">
    <property type="entry name" value="CRAL_TRIO_N"/>
    <property type="match status" value="1"/>
</dbReference>
<organism evidence="3 4">
    <name type="scientific">[Candida] subhashii</name>
    <dbReference type="NCBI Taxonomy" id="561895"/>
    <lineage>
        <taxon>Eukaryota</taxon>
        <taxon>Fungi</taxon>
        <taxon>Dikarya</taxon>
        <taxon>Ascomycota</taxon>
        <taxon>Saccharomycotina</taxon>
        <taxon>Pichiomycetes</taxon>
        <taxon>Debaryomycetaceae</taxon>
        <taxon>Spathaspora</taxon>
    </lineage>
</organism>
<gene>
    <name evidence="3" type="ORF">J8A68_000066</name>
</gene>
<dbReference type="Pfam" id="PF00650">
    <property type="entry name" value="CRAL_TRIO"/>
    <property type="match status" value="1"/>
</dbReference>
<dbReference type="PANTHER" id="PTHR46590">
    <property type="entry name" value="PHOSPHATIDYLINOSITOL TRANSFER PROTEIN CSR1-RELATED"/>
    <property type="match status" value="1"/>
</dbReference>
<dbReference type="SMART" id="SM01100">
    <property type="entry name" value="CRAL_TRIO_N"/>
    <property type="match status" value="1"/>
</dbReference>
<protein>
    <recommendedName>
        <fullName evidence="2">CRAL-TRIO domain-containing protein</fullName>
    </recommendedName>
</protein>
<evidence type="ECO:0000259" key="2">
    <source>
        <dbReference type="PROSITE" id="PS50191"/>
    </source>
</evidence>
<feature type="compositionally biased region" description="Polar residues" evidence="1">
    <location>
        <begin position="193"/>
        <end position="207"/>
    </location>
</feature>
<dbReference type="PANTHER" id="PTHR46590:SF1">
    <property type="entry name" value="PHOSPHATIDYLINOSITOL TRANSFER PROTEIN CSR1"/>
    <property type="match status" value="1"/>
</dbReference>